<accession>A0A8H3WUX4</accession>
<name>A0A8H3WUX4_GIGMA</name>
<gene>
    <name evidence="1" type="ORF">F8M41_014775</name>
</gene>
<dbReference type="OrthoDB" id="2460161at2759"/>
<organism evidence="1 2">
    <name type="scientific">Gigaspora margarita</name>
    <dbReference type="NCBI Taxonomy" id="4874"/>
    <lineage>
        <taxon>Eukaryota</taxon>
        <taxon>Fungi</taxon>
        <taxon>Fungi incertae sedis</taxon>
        <taxon>Mucoromycota</taxon>
        <taxon>Glomeromycotina</taxon>
        <taxon>Glomeromycetes</taxon>
        <taxon>Diversisporales</taxon>
        <taxon>Gigasporaceae</taxon>
        <taxon>Gigaspora</taxon>
    </lineage>
</organism>
<reference evidence="1 2" key="1">
    <citation type="journal article" date="2019" name="Environ. Microbiol.">
        <title>At the nexus of three kingdoms: the genome of the mycorrhizal fungus Gigaspora margarita provides insights into plant, endobacterial and fungal interactions.</title>
        <authorList>
            <person name="Venice F."/>
            <person name="Ghignone S."/>
            <person name="Salvioli di Fossalunga A."/>
            <person name="Amselem J."/>
            <person name="Novero M."/>
            <person name="Xianan X."/>
            <person name="Sedzielewska Toro K."/>
            <person name="Morin E."/>
            <person name="Lipzen A."/>
            <person name="Grigoriev I.V."/>
            <person name="Henrissat B."/>
            <person name="Martin F.M."/>
            <person name="Bonfante P."/>
        </authorList>
    </citation>
    <scope>NUCLEOTIDE SEQUENCE [LARGE SCALE GENOMIC DNA]</scope>
    <source>
        <strain evidence="1 2">BEG34</strain>
    </source>
</reference>
<comment type="caution">
    <text evidence="1">The sequence shown here is derived from an EMBL/GenBank/DDBJ whole genome shotgun (WGS) entry which is preliminary data.</text>
</comment>
<dbReference type="EMBL" id="WTPW01003036">
    <property type="protein sequence ID" value="KAF0356337.1"/>
    <property type="molecule type" value="Genomic_DNA"/>
</dbReference>
<keyword evidence="2" id="KW-1185">Reference proteome</keyword>
<proteinExistence type="predicted"/>
<evidence type="ECO:0000313" key="1">
    <source>
        <dbReference type="EMBL" id="KAF0356337.1"/>
    </source>
</evidence>
<dbReference type="AlphaFoldDB" id="A0A8H3WUX4"/>
<dbReference type="Proteomes" id="UP000439903">
    <property type="component" value="Unassembled WGS sequence"/>
</dbReference>
<evidence type="ECO:0000313" key="2">
    <source>
        <dbReference type="Proteomes" id="UP000439903"/>
    </source>
</evidence>
<protein>
    <submittedName>
        <fullName evidence="1">Uncharacterized protein</fullName>
    </submittedName>
</protein>
<sequence length="172" mass="19888">MLRKAFLSFSLVEKKSHNEYKKLFSLFSLVEKKHITNTIGAERKYIFCSNQDWDEAINFPVVGQTSHNWDENDDNSGLVEEQPVNISQRHANTFILLLTHLDETIDAPVVGQTFCNWEEIDCFISFYAKTQNFVSIIHGSEYNKGVCRIRQYACEHQGHNGTKNKTNIVKNQ</sequence>